<keyword evidence="4" id="KW-0597">Phosphoprotein</keyword>
<dbReference type="PANTHER" id="PTHR45436:SF5">
    <property type="entry name" value="SENSOR HISTIDINE KINASE TRCS"/>
    <property type="match status" value="1"/>
</dbReference>
<gene>
    <name evidence="14" type="ORF">ABT404_04005</name>
</gene>
<evidence type="ECO:0000256" key="8">
    <source>
        <dbReference type="ARBA" id="ARBA00022989"/>
    </source>
</evidence>
<feature type="domain" description="HAMP" evidence="13">
    <location>
        <begin position="182"/>
        <end position="235"/>
    </location>
</feature>
<keyword evidence="6 11" id="KW-0812">Transmembrane</keyword>
<evidence type="ECO:0000256" key="9">
    <source>
        <dbReference type="ARBA" id="ARBA00023012"/>
    </source>
</evidence>
<organism evidence="14 15">
    <name type="scientific">Streptomyces hyaluromycini</name>
    <dbReference type="NCBI Taxonomy" id="1377993"/>
    <lineage>
        <taxon>Bacteria</taxon>
        <taxon>Bacillati</taxon>
        <taxon>Actinomycetota</taxon>
        <taxon>Actinomycetes</taxon>
        <taxon>Kitasatosporales</taxon>
        <taxon>Streptomycetaceae</taxon>
        <taxon>Streptomyces</taxon>
    </lineage>
</organism>
<dbReference type="InterPro" id="IPR036097">
    <property type="entry name" value="HisK_dim/P_sf"/>
</dbReference>
<proteinExistence type="predicted"/>
<dbReference type="PROSITE" id="PS50109">
    <property type="entry name" value="HIS_KIN"/>
    <property type="match status" value="1"/>
</dbReference>
<protein>
    <recommendedName>
        <fullName evidence="3">histidine kinase</fullName>
        <ecNumber evidence="3">2.7.13.3</ecNumber>
    </recommendedName>
</protein>
<dbReference type="RefSeq" id="WP_350777182.1">
    <property type="nucleotide sequence ID" value="NZ_JBEPEK010000016.1"/>
</dbReference>
<dbReference type="Proteomes" id="UP001474181">
    <property type="component" value="Unassembled WGS sequence"/>
</dbReference>
<evidence type="ECO:0000256" key="1">
    <source>
        <dbReference type="ARBA" id="ARBA00000085"/>
    </source>
</evidence>
<dbReference type="Gene3D" id="3.30.565.10">
    <property type="entry name" value="Histidine kinase-like ATPase, C-terminal domain"/>
    <property type="match status" value="1"/>
</dbReference>
<dbReference type="CDD" id="cd00075">
    <property type="entry name" value="HATPase"/>
    <property type="match status" value="1"/>
</dbReference>
<evidence type="ECO:0000256" key="3">
    <source>
        <dbReference type="ARBA" id="ARBA00012438"/>
    </source>
</evidence>
<dbReference type="SUPFAM" id="SSF158472">
    <property type="entry name" value="HAMP domain-like"/>
    <property type="match status" value="1"/>
</dbReference>
<keyword evidence="10 11" id="KW-0472">Membrane</keyword>
<feature type="domain" description="Histidine kinase" evidence="12">
    <location>
        <begin position="243"/>
        <end position="461"/>
    </location>
</feature>
<reference evidence="14 15" key="1">
    <citation type="submission" date="2024-06" db="EMBL/GenBank/DDBJ databases">
        <title>The Natural Products Discovery Center: Release of the First 8490 Sequenced Strains for Exploring Actinobacteria Biosynthetic Diversity.</title>
        <authorList>
            <person name="Kalkreuter E."/>
            <person name="Kautsar S.A."/>
            <person name="Yang D."/>
            <person name="Bader C.D."/>
            <person name="Teijaro C.N."/>
            <person name="Fluegel L."/>
            <person name="Davis C.M."/>
            <person name="Simpson J.R."/>
            <person name="Lauterbach L."/>
            <person name="Steele A.D."/>
            <person name="Gui C."/>
            <person name="Meng S."/>
            <person name="Li G."/>
            <person name="Viehrig K."/>
            <person name="Ye F."/>
            <person name="Su P."/>
            <person name="Kiefer A.F."/>
            <person name="Nichols A."/>
            <person name="Cepeda A.J."/>
            <person name="Yan W."/>
            <person name="Fan B."/>
            <person name="Jiang Y."/>
            <person name="Adhikari A."/>
            <person name="Zheng C.-J."/>
            <person name="Schuster L."/>
            <person name="Cowan T.M."/>
            <person name="Smanski M.J."/>
            <person name="Chevrette M.G."/>
            <person name="De Carvalho L.P.S."/>
            <person name="Shen B."/>
        </authorList>
    </citation>
    <scope>NUCLEOTIDE SEQUENCE [LARGE SCALE GENOMIC DNA]</scope>
    <source>
        <strain evidence="14 15">NPDC000234</strain>
    </source>
</reference>
<dbReference type="InterPro" id="IPR050428">
    <property type="entry name" value="TCS_sensor_his_kinase"/>
</dbReference>
<keyword evidence="8 11" id="KW-1133">Transmembrane helix</keyword>
<dbReference type="SMART" id="SM00387">
    <property type="entry name" value="HATPase_c"/>
    <property type="match status" value="1"/>
</dbReference>
<evidence type="ECO:0000256" key="6">
    <source>
        <dbReference type="ARBA" id="ARBA00022692"/>
    </source>
</evidence>
<name>A0ABV1WP50_9ACTN</name>
<dbReference type="GO" id="GO:0016301">
    <property type="term" value="F:kinase activity"/>
    <property type="evidence" value="ECO:0007669"/>
    <property type="project" value="UniProtKB-KW"/>
</dbReference>
<dbReference type="SMART" id="SM00304">
    <property type="entry name" value="HAMP"/>
    <property type="match status" value="1"/>
</dbReference>
<dbReference type="PANTHER" id="PTHR45436">
    <property type="entry name" value="SENSOR HISTIDINE KINASE YKOH"/>
    <property type="match status" value="1"/>
</dbReference>
<keyword evidence="5" id="KW-0808">Transferase</keyword>
<keyword evidence="15" id="KW-1185">Reference proteome</keyword>
<keyword evidence="7 14" id="KW-0418">Kinase</keyword>
<dbReference type="Pfam" id="PF00672">
    <property type="entry name" value="HAMP"/>
    <property type="match status" value="1"/>
</dbReference>
<feature type="transmembrane region" description="Helical" evidence="11">
    <location>
        <begin position="162"/>
        <end position="181"/>
    </location>
</feature>
<dbReference type="Gene3D" id="6.10.340.10">
    <property type="match status" value="1"/>
</dbReference>
<dbReference type="Gene3D" id="1.10.287.130">
    <property type="match status" value="1"/>
</dbReference>
<dbReference type="CDD" id="cd06225">
    <property type="entry name" value="HAMP"/>
    <property type="match status" value="1"/>
</dbReference>
<comment type="catalytic activity">
    <reaction evidence="1">
        <text>ATP + protein L-histidine = ADP + protein N-phospho-L-histidine.</text>
        <dbReference type="EC" id="2.7.13.3"/>
    </reaction>
</comment>
<dbReference type="InterPro" id="IPR036890">
    <property type="entry name" value="HATPase_C_sf"/>
</dbReference>
<dbReference type="SUPFAM" id="SSF47384">
    <property type="entry name" value="Homodimeric domain of signal transducing histidine kinase"/>
    <property type="match status" value="1"/>
</dbReference>
<dbReference type="EMBL" id="JBEPEK010000016">
    <property type="protein sequence ID" value="MER7178645.1"/>
    <property type="molecule type" value="Genomic_DNA"/>
</dbReference>
<dbReference type="InterPro" id="IPR003661">
    <property type="entry name" value="HisK_dim/P_dom"/>
</dbReference>
<evidence type="ECO:0000256" key="7">
    <source>
        <dbReference type="ARBA" id="ARBA00022777"/>
    </source>
</evidence>
<evidence type="ECO:0000256" key="10">
    <source>
        <dbReference type="ARBA" id="ARBA00023136"/>
    </source>
</evidence>
<evidence type="ECO:0000256" key="4">
    <source>
        <dbReference type="ARBA" id="ARBA00022553"/>
    </source>
</evidence>
<evidence type="ECO:0000313" key="15">
    <source>
        <dbReference type="Proteomes" id="UP001474181"/>
    </source>
</evidence>
<dbReference type="InterPro" id="IPR003660">
    <property type="entry name" value="HAMP_dom"/>
</dbReference>
<dbReference type="SUPFAM" id="SSF55874">
    <property type="entry name" value="ATPase domain of HSP90 chaperone/DNA topoisomerase II/histidine kinase"/>
    <property type="match status" value="1"/>
</dbReference>
<dbReference type="InterPro" id="IPR003594">
    <property type="entry name" value="HATPase_dom"/>
</dbReference>
<evidence type="ECO:0000259" key="13">
    <source>
        <dbReference type="PROSITE" id="PS50885"/>
    </source>
</evidence>
<keyword evidence="9" id="KW-0902">Two-component regulatory system</keyword>
<evidence type="ECO:0000256" key="2">
    <source>
        <dbReference type="ARBA" id="ARBA00004236"/>
    </source>
</evidence>
<dbReference type="Pfam" id="PF02518">
    <property type="entry name" value="HATPase_c"/>
    <property type="match status" value="1"/>
</dbReference>
<dbReference type="Pfam" id="PF00512">
    <property type="entry name" value="HisKA"/>
    <property type="match status" value="1"/>
</dbReference>
<accession>A0ABV1WP50</accession>
<evidence type="ECO:0000259" key="12">
    <source>
        <dbReference type="PROSITE" id="PS50109"/>
    </source>
</evidence>
<dbReference type="EC" id="2.7.13.3" evidence="3"/>
<dbReference type="InterPro" id="IPR005467">
    <property type="entry name" value="His_kinase_dom"/>
</dbReference>
<comment type="subcellular location">
    <subcellularLocation>
        <location evidence="2">Cell membrane</location>
    </subcellularLocation>
</comment>
<dbReference type="CDD" id="cd00082">
    <property type="entry name" value="HisKA"/>
    <property type="match status" value="1"/>
</dbReference>
<evidence type="ECO:0000256" key="11">
    <source>
        <dbReference type="SAM" id="Phobius"/>
    </source>
</evidence>
<dbReference type="PRINTS" id="PR00344">
    <property type="entry name" value="BCTRLSENSOR"/>
</dbReference>
<comment type="caution">
    <text evidence="14">The sequence shown here is derived from an EMBL/GenBank/DDBJ whole genome shotgun (WGS) entry which is preliminary data.</text>
</comment>
<evidence type="ECO:0000313" key="14">
    <source>
        <dbReference type="EMBL" id="MER7178645.1"/>
    </source>
</evidence>
<sequence>MTRNAPSRGSLRLRLTLLAALAITVTVALVTAVLAFTLVTSVRSNVTTTLSAYADSVGQSATAGHLPTPLPPSPGDATVWAQVVDSSGTVIASTANVAGQPALYTLPAGRTTPQRAPGASSGRGDERVIAQRYVAGSKPVVVYVGGSTQLLAYLNHDLQRHLLYGLPVILLGAVGVSWLLIGRTLRPVERIRAEAAEITGSDLHRRIPEPGTDDEIGRLTRTLNGMLDRLESSADRQRRFVADASHELRTPLAAVRTSMEVGLAHPDQAPWPELATRAVTETTRLQRLVEALLLLARSDDDTLLRHREPVDLATLAQSAIDAAPARVPVVLRAAENVRVTGDPDQLTRLLRNLLDNAERHAEHTIEVTLTTDGPATAVIRVADDGPGIPPADRERVFDRFVRLEAARTRHAGESTGTGLGLSIARDIVTAHGGTIAVTSTVQQHDGEERGATFTVRLPVHGPPSKSA</sequence>
<dbReference type="InterPro" id="IPR004358">
    <property type="entry name" value="Sig_transdc_His_kin-like_C"/>
</dbReference>
<evidence type="ECO:0000256" key="5">
    <source>
        <dbReference type="ARBA" id="ARBA00022679"/>
    </source>
</evidence>
<dbReference type="PROSITE" id="PS50885">
    <property type="entry name" value="HAMP"/>
    <property type="match status" value="1"/>
</dbReference>
<dbReference type="SMART" id="SM00388">
    <property type="entry name" value="HisKA"/>
    <property type="match status" value="1"/>
</dbReference>